<keyword evidence="1" id="KW-0238">DNA-binding</keyword>
<dbReference type="EMBL" id="VSWD01000001">
    <property type="protein sequence ID" value="KAK3108944.1"/>
    <property type="molecule type" value="Genomic_DNA"/>
</dbReference>
<reference evidence="6" key="1">
    <citation type="submission" date="2019-08" db="EMBL/GenBank/DDBJ databases">
        <title>The improved chromosome-level genome for the pearl oyster Pinctada fucata martensii using PacBio sequencing and Hi-C.</title>
        <authorList>
            <person name="Zheng Z."/>
        </authorList>
    </citation>
    <scope>NUCLEOTIDE SEQUENCE</scope>
    <source>
        <strain evidence="6">ZZ-2019</strain>
        <tissue evidence="6">Adductor muscle</tissue>
    </source>
</reference>
<dbReference type="InterPro" id="IPR043502">
    <property type="entry name" value="DNA/RNA_pol_sf"/>
</dbReference>
<evidence type="ECO:0000256" key="2">
    <source>
        <dbReference type="ARBA" id="ARBA00023172"/>
    </source>
</evidence>
<dbReference type="PROSITE" id="PS51898">
    <property type="entry name" value="TYR_RECOMBINASE"/>
    <property type="match status" value="1"/>
</dbReference>
<dbReference type="InterPro" id="IPR002104">
    <property type="entry name" value="Integrase_catalytic"/>
</dbReference>
<dbReference type="SUPFAM" id="SSF56672">
    <property type="entry name" value="DNA/RNA polymerases"/>
    <property type="match status" value="1"/>
</dbReference>
<comment type="caution">
    <text evidence="6">The sequence shown here is derived from an EMBL/GenBank/DDBJ whole genome shotgun (WGS) entry which is preliminary data.</text>
</comment>
<dbReference type="Gene3D" id="3.10.10.10">
    <property type="entry name" value="HIV Type 1 Reverse Transcriptase, subunit A, domain 1"/>
    <property type="match status" value="1"/>
</dbReference>
<dbReference type="InterPro" id="IPR036397">
    <property type="entry name" value="RNaseH_sf"/>
</dbReference>
<dbReference type="InterPro" id="IPR000477">
    <property type="entry name" value="RT_dom"/>
</dbReference>
<dbReference type="InterPro" id="IPR011010">
    <property type="entry name" value="DNA_brk_join_enz"/>
</dbReference>
<dbReference type="SUPFAM" id="SSF47823">
    <property type="entry name" value="lambda integrase-like, N-terminal domain"/>
    <property type="match status" value="1"/>
</dbReference>
<dbReference type="Proteomes" id="UP001186944">
    <property type="component" value="Unassembled WGS sequence"/>
</dbReference>
<dbReference type="Gene3D" id="3.30.70.270">
    <property type="match status" value="1"/>
</dbReference>
<evidence type="ECO:0000259" key="5">
    <source>
        <dbReference type="PROSITE" id="PS51898"/>
    </source>
</evidence>
<dbReference type="GO" id="GO:0015074">
    <property type="term" value="P:DNA integration"/>
    <property type="evidence" value="ECO:0007669"/>
    <property type="project" value="InterPro"/>
</dbReference>
<protein>
    <submittedName>
        <fullName evidence="6">Uncharacterized protein</fullName>
    </submittedName>
</protein>
<dbReference type="PANTHER" id="PTHR33050">
    <property type="entry name" value="REVERSE TRANSCRIPTASE DOMAIN-CONTAINING PROTEIN"/>
    <property type="match status" value="1"/>
</dbReference>
<dbReference type="PROSITE" id="PS50878">
    <property type="entry name" value="RT_POL"/>
    <property type="match status" value="1"/>
</dbReference>
<dbReference type="GO" id="GO:0006310">
    <property type="term" value="P:DNA recombination"/>
    <property type="evidence" value="ECO:0007669"/>
    <property type="project" value="UniProtKB-KW"/>
</dbReference>
<dbReference type="InterPro" id="IPR052055">
    <property type="entry name" value="Hepadnavirus_pol/RT"/>
</dbReference>
<evidence type="ECO:0000259" key="4">
    <source>
        <dbReference type="PROSITE" id="PS50878"/>
    </source>
</evidence>
<evidence type="ECO:0000256" key="3">
    <source>
        <dbReference type="SAM" id="MobiDB-lite"/>
    </source>
</evidence>
<dbReference type="InterPro" id="IPR043128">
    <property type="entry name" value="Rev_trsase/Diguanyl_cyclase"/>
</dbReference>
<feature type="domain" description="Tyr recombinase" evidence="5">
    <location>
        <begin position="984"/>
        <end position="1192"/>
    </location>
</feature>
<dbReference type="CDD" id="cd03714">
    <property type="entry name" value="RT_DIRS1"/>
    <property type="match status" value="1"/>
</dbReference>
<dbReference type="CDD" id="cd09275">
    <property type="entry name" value="RNase_HI_RT_DIRS1"/>
    <property type="match status" value="1"/>
</dbReference>
<evidence type="ECO:0000313" key="6">
    <source>
        <dbReference type="EMBL" id="KAK3108944.1"/>
    </source>
</evidence>
<dbReference type="AlphaFoldDB" id="A0AA88YVN9"/>
<feature type="domain" description="Reverse transcriptase" evidence="4">
    <location>
        <begin position="297"/>
        <end position="506"/>
    </location>
</feature>
<dbReference type="InterPro" id="IPR010998">
    <property type="entry name" value="Integrase_recombinase_N"/>
</dbReference>
<dbReference type="PANTHER" id="PTHR33050:SF7">
    <property type="entry name" value="RIBONUCLEASE H"/>
    <property type="match status" value="1"/>
</dbReference>
<sequence length="1196" mass="135185">MTSEESIFSTRPYQSSSSLQQEVRDAVSESMNGFETLISAKLSSFEASFTERQRLINEQNMAKIEDIATGALDYTFKRKGNEAQFKHSIKVMDKLRIADNALQKPVPEIPEARQSIKEGMELLSHRQKLIKLADNSKFGWKLVEQYETHQLAEDSDDEKRIHKAEARVERMSKEDKKKKQRYGSRYAPYPVQQIPVLQTATSGKSSTVTSGPKPGLCFACGKPGHWRGAPECEAMQQKSKLSTYGPLFSSVASPVNRLHSCIAKWAQIGADEYILDVLNNGYKLPFYDIPNSVILKNNRSARDNISIVDLEILKLLEKGCISETVIPPVVVNPLTVAFNREGKARLVLDCRHINLHIFKFKFRLEDASVARYLFEIGDYAFTFDLKSAYHHISIFEAHRKYLGFAWTFQGESKVRYFVFNVLPFGVSSAAHIFTKVMRTVVKYWRNDGLKIIMYLDDGLGGASTQNDAWQVSKRIRVDLEALGFLIADDKSAWEPSQHVSWLGLLWNLNTGEVKISQARIDRLLISLSLLITQVSSSADTLVSVRRLAAIAGQVISMQVAFGSVVRMRTRYIFMCINSRASWNAPVILDIRALNELRFWQDNCLLLNGQKLDCLSNETCSSDVTVFSDASHTGYGGYIVDKPGSDVIGTWSSIESLESSTWRELVALSRVYNSLADSLEGQTIKWFTDSQNVARIMKVGSSKSTLQDIAMNVVSRCEEKSVSISTCWVPRAENKRADLLSRSCDSDDWKVTPLSFVTLDNLWGPHTVDRFATDYNTKCTRFNSRWWCPGTEQVDAFKCSWEGENNWLVPPPRFVCATVAKLKQEHAKGTLVVPRWTSAPFWPILLNYENCELNDGCITPGRGLENSVLQRCLRAGVPQSEDNVRLEKSMCSYLMQCRSNSTFCKYAGYFKKWEEFCRQKGFCPLPAEPVQFALYITSLLDAGASYSVLQSSKYAVKFMHSLHGFHDATDNAFVNNLIETGKRVSKVPTQKKDPIEVRHLHQLCDKHRLSSDLLIIRDLAMIVVAFSAFLRFDELANLHCNDIVFYDNYFSIQIRKSKTDQYRLGKSVVVSKGTSVACPYTILQKYLDLGEVNLKSEDFLFKPIFRSNEQCSLIKKNKSLSYTRVRECLVSRLKEVSGELNIGVHSLRAGGATAAANSLVNERCWKRHGRWKSDSAKDGYVADSLESRLSVSKSLNL</sequence>
<accession>A0AA88YVN9</accession>
<dbReference type="Pfam" id="PF00078">
    <property type="entry name" value="RVT_1"/>
    <property type="match status" value="1"/>
</dbReference>
<proteinExistence type="predicted"/>
<keyword evidence="2" id="KW-0233">DNA recombination</keyword>
<gene>
    <name evidence="6" type="ORF">FSP39_019460</name>
</gene>
<dbReference type="SUPFAM" id="SSF56349">
    <property type="entry name" value="DNA breaking-rejoining enzymes"/>
    <property type="match status" value="1"/>
</dbReference>
<evidence type="ECO:0000256" key="1">
    <source>
        <dbReference type="ARBA" id="ARBA00023125"/>
    </source>
</evidence>
<dbReference type="GO" id="GO:0003677">
    <property type="term" value="F:DNA binding"/>
    <property type="evidence" value="ECO:0007669"/>
    <property type="project" value="UniProtKB-KW"/>
</dbReference>
<name>A0AA88YVN9_PINIB</name>
<evidence type="ECO:0000313" key="7">
    <source>
        <dbReference type="Proteomes" id="UP001186944"/>
    </source>
</evidence>
<dbReference type="InterPro" id="IPR013762">
    <property type="entry name" value="Integrase-like_cat_sf"/>
</dbReference>
<dbReference type="Gene3D" id="1.10.150.130">
    <property type="match status" value="1"/>
</dbReference>
<keyword evidence="7" id="KW-1185">Reference proteome</keyword>
<organism evidence="6 7">
    <name type="scientific">Pinctada imbricata</name>
    <name type="common">Atlantic pearl-oyster</name>
    <name type="synonym">Pinctada martensii</name>
    <dbReference type="NCBI Taxonomy" id="66713"/>
    <lineage>
        <taxon>Eukaryota</taxon>
        <taxon>Metazoa</taxon>
        <taxon>Spiralia</taxon>
        <taxon>Lophotrochozoa</taxon>
        <taxon>Mollusca</taxon>
        <taxon>Bivalvia</taxon>
        <taxon>Autobranchia</taxon>
        <taxon>Pteriomorphia</taxon>
        <taxon>Pterioida</taxon>
        <taxon>Pterioidea</taxon>
        <taxon>Pteriidae</taxon>
        <taxon>Pinctada</taxon>
    </lineage>
</organism>
<dbReference type="Gene3D" id="1.10.443.10">
    <property type="entry name" value="Intergrase catalytic core"/>
    <property type="match status" value="1"/>
</dbReference>
<feature type="region of interest" description="Disordered" evidence="3">
    <location>
        <begin position="1"/>
        <end position="20"/>
    </location>
</feature>
<dbReference type="Gene3D" id="3.30.420.10">
    <property type="entry name" value="Ribonuclease H-like superfamily/Ribonuclease H"/>
    <property type="match status" value="1"/>
</dbReference>